<dbReference type="EMBL" id="LAZR01001308">
    <property type="protein sequence ID" value="KKN46863.1"/>
    <property type="molecule type" value="Genomic_DNA"/>
</dbReference>
<accession>A0A0F9TZQ8</accession>
<dbReference type="AlphaFoldDB" id="A0A0F9TZQ8"/>
<comment type="caution">
    <text evidence="2">The sequence shown here is derived from an EMBL/GenBank/DDBJ whole genome shotgun (WGS) entry which is preliminary data.</text>
</comment>
<feature type="region of interest" description="Disordered" evidence="1">
    <location>
        <begin position="153"/>
        <end position="189"/>
    </location>
</feature>
<reference evidence="2" key="1">
    <citation type="journal article" date="2015" name="Nature">
        <title>Complex archaea that bridge the gap between prokaryotes and eukaryotes.</title>
        <authorList>
            <person name="Spang A."/>
            <person name="Saw J.H."/>
            <person name="Jorgensen S.L."/>
            <person name="Zaremba-Niedzwiedzka K."/>
            <person name="Martijn J."/>
            <person name="Lind A.E."/>
            <person name="van Eijk R."/>
            <person name="Schleper C."/>
            <person name="Guy L."/>
            <person name="Ettema T.J."/>
        </authorList>
    </citation>
    <scope>NUCLEOTIDE SEQUENCE</scope>
</reference>
<proteinExistence type="predicted"/>
<protein>
    <submittedName>
        <fullName evidence="2">Uncharacterized protein</fullName>
    </submittedName>
</protein>
<sequence>MEEKTTEKPTDRLCPKCANALVQINGVTTVNINIPSDAGDNYVPMEIADSWYCARCTWHERFDGNEEPDTSWLKEKSDGQRKHRETHEQAESKQDPPPPFPDPLKALGEGLQAIGNMGMQALNMAQATMDETVRQGQELNQRMVEILETIAPVLPPQPGFDRNRPGFAPEASPKTPPTAPIFGEGSEEE</sequence>
<organism evidence="2">
    <name type="scientific">marine sediment metagenome</name>
    <dbReference type="NCBI Taxonomy" id="412755"/>
    <lineage>
        <taxon>unclassified sequences</taxon>
        <taxon>metagenomes</taxon>
        <taxon>ecological metagenomes</taxon>
    </lineage>
</organism>
<gene>
    <name evidence="2" type="ORF">LCGC14_0668750</name>
</gene>
<evidence type="ECO:0000313" key="2">
    <source>
        <dbReference type="EMBL" id="KKN46863.1"/>
    </source>
</evidence>
<evidence type="ECO:0000256" key="1">
    <source>
        <dbReference type="SAM" id="MobiDB-lite"/>
    </source>
</evidence>
<feature type="region of interest" description="Disordered" evidence="1">
    <location>
        <begin position="64"/>
        <end position="107"/>
    </location>
</feature>
<name>A0A0F9TZQ8_9ZZZZ</name>
<feature type="compositionally biased region" description="Basic and acidic residues" evidence="1">
    <location>
        <begin position="72"/>
        <end position="94"/>
    </location>
</feature>